<dbReference type="OrthoDB" id="9804124at2"/>
<proteinExistence type="predicted"/>
<evidence type="ECO:0000313" key="4">
    <source>
        <dbReference type="EMBL" id="SUC37592.1"/>
    </source>
</evidence>
<gene>
    <name evidence="4" type="primary">pbpA</name>
    <name evidence="4" type="ORF">NCTC13043_02082</name>
</gene>
<reference evidence="4 5" key="1">
    <citation type="submission" date="2018-06" db="EMBL/GenBank/DDBJ databases">
        <authorList>
            <consortium name="Pathogen Informatics"/>
            <person name="Doyle S."/>
        </authorList>
    </citation>
    <scope>NUCLEOTIDE SEQUENCE [LARGE SCALE GENOMIC DNA]</scope>
    <source>
        <strain evidence="4 5">NCTC13043</strain>
    </source>
</reference>
<dbReference type="GO" id="GO:0071555">
    <property type="term" value="P:cell wall organization"/>
    <property type="evidence" value="ECO:0007669"/>
    <property type="project" value="TreeGrafter"/>
</dbReference>
<dbReference type="SUPFAM" id="SSF56601">
    <property type="entry name" value="beta-lactamase/transpeptidase-like"/>
    <property type="match status" value="1"/>
</dbReference>
<dbReference type="AlphaFoldDB" id="A0A379G9N1"/>
<dbReference type="RefSeq" id="WP_115084007.1">
    <property type="nucleotide sequence ID" value="NZ_CAKAQN010000014.1"/>
</dbReference>
<dbReference type="GO" id="GO:0071972">
    <property type="term" value="F:peptidoglycan L,D-transpeptidase activity"/>
    <property type="evidence" value="ECO:0007669"/>
    <property type="project" value="TreeGrafter"/>
</dbReference>
<evidence type="ECO:0000313" key="5">
    <source>
        <dbReference type="Proteomes" id="UP000254235"/>
    </source>
</evidence>
<feature type="chain" id="PRO_5016896542" evidence="2">
    <location>
        <begin position="20"/>
        <end position="395"/>
    </location>
</feature>
<dbReference type="Proteomes" id="UP000254235">
    <property type="component" value="Unassembled WGS sequence"/>
</dbReference>
<dbReference type="GO" id="GO:0005886">
    <property type="term" value="C:plasma membrane"/>
    <property type="evidence" value="ECO:0007669"/>
    <property type="project" value="TreeGrafter"/>
</dbReference>
<dbReference type="GeneID" id="78571719"/>
<dbReference type="Gene3D" id="3.40.710.10">
    <property type="entry name" value="DD-peptidase/beta-lactamase superfamily"/>
    <property type="match status" value="1"/>
</dbReference>
<dbReference type="InterPro" id="IPR012338">
    <property type="entry name" value="Beta-lactam/transpept-like"/>
</dbReference>
<feature type="domain" description="Penicillin-binding protein transpeptidase" evidence="3">
    <location>
        <begin position="87"/>
        <end position="390"/>
    </location>
</feature>
<feature type="region of interest" description="Disordered" evidence="1">
    <location>
        <begin position="33"/>
        <end position="69"/>
    </location>
</feature>
<dbReference type="GO" id="GO:0008658">
    <property type="term" value="F:penicillin binding"/>
    <property type="evidence" value="ECO:0007669"/>
    <property type="project" value="InterPro"/>
</dbReference>
<protein>
    <submittedName>
        <fullName evidence="4">Penicillin-binding protein A</fullName>
    </submittedName>
</protein>
<dbReference type="PANTHER" id="PTHR30627:SF2">
    <property type="entry name" value="PEPTIDOGLYCAN D,D-TRANSPEPTIDASE MRDA"/>
    <property type="match status" value="1"/>
</dbReference>
<evidence type="ECO:0000256" key="2">
    <source>
        <dbReference type="SAM" id="SignalP"/>
    </source>
</evidence>
<feature type="compositionally biased region" description="Basic and acidic residues" evidence="1">
    <location>
        <begin position="45"/>
        <end position="58"/>
    </location>
</feature>
<evidence type="ECO:0000259" key="3">
    <source>
        <dbReference type="Pfam" id="PF00905"/>
    </source>
</evidence>
<name>A0A379G9N1_9BACT</name>
<dbReference type="PANTHER" id="PTHR30627">
    <property type="entry name" value="PEPTIDOGLYCAN D,D-TRANSPEPTIDASE"/>
    <property type="match status" value="1"/>
</dbReference>
<keyword evidence="2" id="KW-0732">Signal</keyword>
<dbReference type="InterPro" id="IPR001460">
    <property type="entry name" value="PCN-bd_Tpept"/>
</dbReference>
<evidence type="ECO:0000256" key="1">
    <source>
        <dbReference type="SAM" id="MobiDB-lite"/>
    </source>
</evidence>
<sequence>MKRYIISILCMLATATVIAQEYHGEMERLYPDKTKTTKKTTKKNTPTEKKTDTDEKKTTPKAASEPTTTLLPDLQQLANELLKGRKGSIVAIRPTTGEVICLATNSPEGPNTDLAIATAYAPGSTFKTAQALTFLSEGTLKPETKMACYGAFREENIKVKCHKHSSPLMLRAAIASSCNTYFLKSFENMIGNKAKYGTYSAAIDKWYSYMTSMGLGGPLGIDIPGEMGGLVPNSAYLARRYRIGWRPLTIIWTGMGQGDITVTPLQLCNLAATIANRGYFYTPHIHANTAEHPLPKRFTERRLTLVSPNAYPPVIDGMRNAVAWGTARDINTKEYTICGKTGTVENQGKDHSAFIAFAPMNNPKIAIAVFIENAGFGADVAAPIAAQIIKKALKR</sequence>
<dbReference type="InterPro" id="IPR050515">
    <property type="entry name" value="Beta-lactam/transpept"/>
</dbReference>
<dbReference type="EMBL" id="UGTP01000002">
    <property type="protein sequence ID" value="SUC37592.1"/>
    <property type="molecule type" value="Genomic_DNA"/>
</dbReference>
<organism evidence="4 5">
    <name type="scientific">Prevotella pallens</name>
    <dbReference type="NCBI Taxonomy" id="60133"/>
    <lineage>
        <taxon>Bacteria</taxon>
        <taxon>Pseudomonadati</taxon>
        <taxon>Bacteroidota</taxon>
        <taxon>Bacteroidia</taxon>
        <taxon>Bacteroidales</taxon>
        <taxon>Prevotellaceae</taxon>
        <taxon>Prevotella</taxon>
    </lineage>
</organism>
<accession>A0A379G9N1</accession>
<feature type="signal peptide" evidence="2">
    <location>
        <begin position="1"/>
        <end position="19"/>
    </location>
</feature>
<dbReference type="Pfam" id="PF00905">
    <property type="entry name" value="Transpeptidase"/>
    <property type="match status" value="1"/>
</dbReference>